<proteinExistence type="predicted"/>
<gene>
    <name evidence="3" type="ORF">BV898_12666</name>
</gene>
<dbReference type="PANTHER" id="PTHR21074:SF0">
    <property type="entry name" value="IQ AND UBIQUITIN-LIKE DOMAIN-CONTAINING PROTEIN"/>
    <property type="match status" value="1"/>
</dbReference>
<dbReference type="GO" id="GO:0030317">
    <property type="term" value="P:flagellated sperm motility"/>
    <property type="evidence" value="ECO:0007669"/>
    <property type="project" value="TreeGrafter"/>
</dbReference>
<keyword evidence="1" id="KW-0175">Coiled coil</keyword>
<dbReference type="GO" id="GO:0060271">
    <property type="term" value="P:cilium assembly"/>
    <property type="evidence" value="ECO:0007669"/>
    <property type="project" value="TreeGrafter"/>
</dbReference>
<reference evidence="4" key="1">
    <citation type="submission" date="2017-01" db="EMBL/GenBank/DDBJ databases">
        <title>Comparative genomics of anhydrobiosis in the tardigrade Hypsibius dujardini.</title>
        <authorList>
            <person name="Yoshida Y."/>
            <person name="Koutsovoulos G."/>
            <person name="Laetsch D."/>
            <person name="Stevens L."/>
            <person name="Kumar S."/>
            <person name="Horikawa D."/>
            <person name="Ishino K."/>
            <person name="Komine S."/>
            <person name="Tomita M."/>
            <person name="Blaxter M."/>
            <person name="Arakawa K."/>
        </authorList>
    </citation>
    <scope>NUCLEOTIDE SEQUENCE [LARGE SCALE GENOMIC DNA]</scope>
    <source>
        <strain evidence="4">Z151</strain>
    </source>
</reference>
<protein>
    <submittedName>
        <fullName evidence="3">IQ and ubiquitin-like domain-containing protein</fullName>
    </submittedName>
</protein>
<dbReference type="AlphaFoldDB" id="A0A1W0WD27"/>
<dbReference type="PANTHER" id="PTHR21074">
    <property type="entry name" value="IQ AND UBIQUITIN-LIKE DOMAIN-CONTAINING PROTEIN"/>
    <property type="match status" value="1"/>
</dbReference>
<sequence length="557" mass="64662">MNRSNSCQRSRIHKAFLGGYRNRITRTEYHHAIAQTAPASRPKKLNAQSRETQTIHLKNAWTQDTREATTQMTKIGVYVSTKDDRVMCGRDAPTVDEWLEARLKKIVLIQCCWRRWLAKRRVAELLKKKRELERIEREIQESLVRDKEHLLLHEYMRRSHPRTKSDFDLVYKTIENWRLAQLTRIDEAFDGPERKALLCKLHKDECALLSAVEAQKIAAKDGQDKRARERLLSHMSSPIEFFSTRTGERTFMETPWITRAKELVSLYRALVDKKINLSERLDLLLSVTVTVSEFVCDLTSEISSLIDREVRMLTNGAKMTDHVFDGIRTRLANLFLEFLKNPLFNPQVARFLPAPPGGDSDAHSPDKKMIFCTSCRMYKKAQYFDEKPSNNFGAKTTCFDCNRVTNLATRRADLGFYKKMLQAIRSTESMHGRVVDPVIFLMSDIDLKYLLETIWQMSSAISGRKDLYDLKFVRWDRNLLWSPWNCILLTREEAVVHLKMLNRKVYSDVLTKRIVLKHERAKRLFSKLIKTARESVVSVQKQLCSSPVVCPEAAAAS</sequence>
<dbReference type="EMBL" id="MTYJ01000130">
    <property type="protein sequence ID" value="OQV13126.1"/>
    <property type="molecule type" value="Genomic_DNA"/>
</dbReference>
<dbReference type="InterPro" id="IPR057887">
    <property type="entry name" value="IQUB_helical"/>
</dbReference>
<dbReference type="OrthoDB" id="10265862at2759"/>
<organism evidence="3 4">
    <name type="scientific">Hypsibius exemplaris</name>
    <name type="common">Freshwater tardigrade</name>
    <dbReference type="NCBI Taxonomy" id="2072580"/>
    <lineage>
        <taxon>Eukaryota</taxon>
        <taxon>Metazoa</taxon>
        <taxon>Ecdysozoa</taxon>
        <taxon>Tardigrada</taxon>
        <taxon>Eutardigrada</taxon>
        <taxon>Parachela</taxon>
        <taxon>Hypsibioidea</taxon>
        <taxon>Hypsibiidae</taxon>
        <taxon>Hypsibius</taxon>
    </lineage>
</organism>
<evidence type="ECO:0000313" key="3">
    <source>
        <dbReference type="EMBL" id="OQV13126.1"/>
    </source>
</evidence>
<name>A0A1W0WD27_HYPEX</name>
<dbReference type="GO" id="GO:0031514">
    <property type="term" value="C:motile cilium"/>
    <property type="evidence" value="ECO:0007669"/>
    <property type="project" value="TreeGrafter"/>
</dbReference>
<accession>A0A1W0WD27</accession>
<keyword evidence="4" id="KW-1185">Reference proteome</keyword>
<evidence type="ECO:0000256" key="1">
    <source>
        <dbReference type="SAM" id="Coils"/>
    </source>
</evidence>
<evidence type="ECO:0000313" key="4">
    <source>
        <dbReference type="Proteomes" id="UP000192578"/>
    </source>
</evidence>
<dbReference type="InterPro" id="IPR037695">
    <property type="entry name" value="IQUB"/>
</dbReference>
<feature type="coiled-coil region" evidence="1">
    <location>
        <begin position="118"/>
        <end position="145"/>
    </location>
</feature>
<dbReference type="GO" id="GO:0001669">
    <property type="term" value="C:acrosomal vesicle"/>
    <property type="evidence" value="ECO:0007669"/>
    <property type="project" value="TreeGrafter"/>
</dbReference>
<evidence type="ECO:0000259" key="2">
    <source>
        <dbReference type="Pfam" id="PF25805"/>
    </source>
</evidence>
<dbReference type="Proteomes" id="UP000192578">
    <property type="component" value="Unassembled WGS sequence"/>
</dbReference>
<dbReference type="Pfam" id="PF25805">
    <property type="entry name" value="IQUB"/>
    <property type="match status" value="1"/>
</dbReference>
<feature type="domain" description="IQ motif and ubiquitin-like" evidence="2">
    <location>
        <begin position="224"/>
        <end position="356"/>
    </location>
</feature>
<comment type="caution">
    <text evidence="3">The sequence shown here is derived from an EMBL/GenBank/DDBJ whole genome shotgun (WGS) entry which is preliminary data.</text>
</comment>